<name>A0AAV5UFR7_9BILA</name>
<dbReference type="PANTHER" id="PTHR23503">
    <property type="entry name" value="SOLUTE CARRIER FAMILY 2"/>
    <property type="match status" value="1"/>
</dbReference>
<dbReference type="PANTHER" id="PTHR23503:SF121">
    <property type="entry name" value="MAJOR FACILITATOR SUPERFAMILY (MFS) PROFILE DOMAIN-CONTAINING PROTEIN"/>
    <property type="match status" value="1"/>
</dbReference>
<sequence length="532" mass="58590">VSLSVQAGPAPLPLTMVYTLRYYITVVTVVLGGSAQFYSYGVVNPAQRLIMDWINQTYIERNGAGMSVTELNLFWSFVVSSIAIGAIVGALLTRVISERCGRRNGLILNGAVNVVGAVLELLAKPTRSPELLLFGRFILGVNMGLTSGLCPMYLMEITPSSSRGVAGTLHQVAVAFSDWFSLLIGLPEVLGSAVLWPFAFAFPGLFALLLVLLLPFSPESPKYLMSTRKDRMAALSACRSLVGHDAAQHMYEELLKEHILEQDENPATFRELFTSPQLRVPLAAAGIVMLAQQFTGCTAVFAYSTDMFVNAKLDETTARFATLAIGIAYFVFTCSAPLLIEKVGRRPLLLFQLSACFVALLVLTIFTGLQTYSKVSWASYGTIGALVFYMCVYGVGSPIPWMITGELFNQRFRSTAVTVTVFIAWFLAFLTSTAYLPFSQLVGVSFSYLPFLGGLLVSTIVMFFLLPETRHRAPSEILEEVRERSSSLAMGRPWEAVTRPTSRQEMQRLMEHSDEHSYSSMDNVSSPAEERY</sequence>
<evidence type="ECO:0000259" key="8">
    <source>
        <dbReference type="PROSITE" id="PS50850"/>
    </source>
</evidence>
<comment type="caution">
    <text evidence="9">The sequence shown here is derived from an EMBL/GenBank/DDBJ whole genome shotgun (WGS) entry which is preliminary data.</text>
</comment>
<feature type="region of interest" description="Disordered" evidence="6">
    <location>
        <begin position="495"/>
        <end position="532"/>
    </location>
</feature>
<feature type="transmembrane region" description="Helical" evidence="7">
    <location>
        <begin position="193"/>
        <end position="216"/>
    </location>
</feature>
<reference evidence="9" key="1">
    <citation type="submission" date="2023-10" db="EMBL/GenBank/DDBJ databases">
        <title>Genome assembly of Pristionchus species.</title>
        <authorList>
            <person name="Yoshida K."/>
            <person name="Sommer R.J."/>
        </authorList>
    </citation>
    <scope>NUCLEOTIDE SEQUENCE</scope>
    <source>
        <strain evidence="9">RS0144</strain>
    </source>
</reference>
<feature type="compositionally biased region" description="Basic and acidic residues" evidence="6">
    <location>
        <begin position="505"/>
        <end position="517"/>
    </location>
</feature>
<dbReference type="PRINTS" id="PR00171">
    <property type="entry name" value="SUGRTRNSPORT"/>
</dbReference>
<dbReference type="EMBL" id="BTSX01000006">
    <property type="protein sequence ID" value="GMT05219.1"/>
    <property type="molecule type" value="Genomic_DNA"/>
</dbReference>
<evidence type="ECO:0000256" key="1">
    <source>
        <dbReference type="ARBA" id="ARBA00004141"/>
    </source>
</evidence>
<dbReference type="GO" id="GO:0016020">
    <property type="term" value="C:membrane"/>
    <property type="evidence" value="ECO:0007669"/>
    <property type="project" value="UniProtKB-SubCell"/>
</dbReference>
<keyword evidence="2 7" id="KW-0812">Transmembrane</keyword>
<feature type="transmembrane region" description="Helical" evidence="7">
    <location>
        <begin position="105"/>
        <end position="122"/>
    </location>
</feature>
<evidence type="ECO:0000256" key="3">
    <source>
        <dbReference type="ARBA" id="ARBA00022989"/>
    </source>
</evidence>
<dbReference type="InterPro" id="IPR003663">
    <property type="entry name" value="Sugar/inositol_transpt"/>
</dbReference>
<feature type="transmembrane region" description="Helical" evidence="7">
    <location>
        <begin position="73"/>
        <end position="93"/>
    </location>
</feature>
<feature type="transmembrane region" description="Helical" evidence="7">
    <location>
        <begin position="375"/>
        <end position="395"/>
    </location>
</feature>
<dbReference type="PROSITE" id="PS50850">
    <property type="entry name" value="MFS"/>
    <property type="match status" value="1"/>
</dbReference>
<feature type="transmembrane region" description="Helical" evidence="7">
    <location>
        <begin position="166"/>
        <end position="187"/>
    </location>
</feature>
<feature type="domain" description="Major facilitator superfamily (MFS) profile" evidence="8">
    <location>
        <begin position="25"/>
        <end position="470"/>
    </location>
</feature>
<evidence type="ECO:0000256" key="6">
    <source>
        <dbReference type="SAM" id="MobiDB-lite"/>
    </source>
</evidence>
<feature type="transmembrane region" description="Helical" evidence="7">
    <location>
        <begin position="22"/>
        <end position="43"/>
    </location>
</feature>
<comment type="subcellular location">
    <subcellularLocation>
        <location evidence="1">Membrane</location>
        <topology evidence="1">Multi-pass membrane protein</topology>
    </subcellularLocation>
</comment>
<evidence type="ECO:0000256" key="7">
    <source>
        <dbReference type="SAM" id="Phobius"/>
    </source>
</evidence>
<feature type="transmembrane region" description="Helical" evidence="7">
    <location>
        <begin position="323"/>
        <end position="340"/>
    </location>
</feature>
<dbReference type="InterPro" id="IPR020846">
    <property type="entry name" value="MFS_dom"/>
</dbReference>
<dbReference type="InterPro" id="IPR005829">
    <property type="entry name" value="Sugar_transporter_CS"/>
</dbReference>
<keyword evidence="4 7" id="KW-0472">Membrane</keyword>
<dbReference type="GO" id="GO:0015149">
    <property type="term" value="F:hexose transmembrane transporter activity"/>
    <property type="evidence" value="ECO:0007669"/>
    <property type="project" value="TreeGrafter"/>
</dbReference>
<dbReference type="NCBIfam" id="TIGR00879">
    <property type="entry name" value="SP"/>
    <property type="match status" value="1"/>
</dbReference>
<dbReference type="Pfam" id="PF00083">
    <property type="entry name" value="Sugar_tr"/>
    <property type="match status" value="1"/>
</dbReference>
<comment type="similarity">
    <text evidence="5">Belongs to the major facilitator superfamily. Sugar transporter (TC 2.A.1.1) family.</text>
</comment>
<evidence type="ECO:0000313" key="10">
    <source>
        <dbReference type="Proteomes" id="UP001432027"/>
    </source>
</evidence>
<dbReference type="InterPro" id="IPR045263">
    <property type="entry name" value="GLUT"/>
</dbReference>
<dbReference type="AlphaFoldDB" id="A0AAV5UFR7"/>
<feature type="non-terminal residue" evidence="9">
    <location>
        <position position="1"/>
    </location>
</feature>
<organism evidence="9 10">
    <name type="scientific">Pristionchus entomophagus</name>
    <dbReference type="NCBI Taxonomy" id="358040"/>
    <lineage>
        <taxon>Eukaryota</taxon>
        <taxon>Metazoa</taxon>
        <taxon>Ecdysozoa</taxon>
        <taxon>Nematoda</taxon>
        <taxon>Chromadorea</taxon>
        <taxon>Rhabditida</taxon>
        <taxon>Rhabditina</taxon>
        <taxon>Diplogasteromorpha</taxon>
        <taxon>Diplogasteroidea</taxon>
        <taxon>Neodiplogasteridae</taxon>
        <taxon>Pristionchus</taxon>
    </lineage>
</organism>
<dbReference type="InterPro" id="IPR005828">
    <property type="entry name" value="MFS_sugar_transport-like"/>
</dbReference>
<keyword evidence="5" id="KW-0813">Transport</keyword>
<evidence type="ECO:0000256" key="2">
    <source>
        <dbReference type="ARBA" id="ARBA00022692"/>
    </source>
</evidence>
<feature type="transmembrane region" description="Helical" evidence="7">
    <location>
        <begin position="448"/>
        <end position="466"/>
    </location>
</feature>
<gene>
    <name evidence="9" type="ORF">PENTCL1PPCAC_27393</name>
</gene>
<feature type="transmembrane region" description="Helical" evidence="7">
    <location>
        <begin position="347"/>
        <end position="369"/>
    </location>
</feature>
<dbReference type="Proteomes" id="UP001432027">
    <property type="component" value="Unassembled WGS sequence"/>
</dbReference>
<accession>A0AAV5UFR7</accession>
<keyword evidence="3 7" id="KW-1133">Transmembrane helix</keyword>
<protein>
    <recommendedName>
        <fullName evidence="8">Major facilitator superfamily (MFS) profile domain-containing protein</fullName>
    </recommendedName>
</protein>
<dbReference type="SUPFAM" id="SSF103473">
    <property type="entry name" value="MFS general substrate transporter"/>
    <property type="match status" value="1"/>
</dbReference>
<feature type="transmembrane region" description="Helical" evidence="7">
    <location>
        <begin position="280"/>
        <end position="303"/>
    </location>
</feature>
<evidence type="ECO:0000256" key="4">
    <source>
        <dbReference type="ARBA" id="ARBA00023136"/>
    </source>
</evidence>
<dbReference type="Gene3D" id="1.20.1250.20">
    <property type="entry name" value="MFS general substrate transporter like domains"/>
    <property type="match status" value="1"/>
</dbReference>
<keyword evidence="10" id="KW-1185">Reference proteome</keyword>
<dbReference type="PROSITE" id="PS00217">
    <property type="entry name" value="SUGAR_TRANSPORT_2"/>
    <property type="match status" value="1"/>
</dbReference>
<feature type="transmembrane region" description="Helical" evidence="7">
    <location>
        <begin position="416"/>
        <end position="436"/>
    </location>
</feature>
<dbReference type="InterPro" id="IPR036259">
    <property type="entry name" value="MFS_trans_sf"/>
</dbReference>
<evidence type="ECO:0000313" key="9">
    <source>
        <dbReference type="EMBL" id="GMT05219.1"/>
    </source>
</evidence>
<feature type="transmembrane region" description="Helical" evidence="7">
    <location>
        <begin position="134"/>
        <end position="154"/>
    </location>
</feature>
<evidence type="ECO:0000256" key="5">
    <source>
        <dbReference type="RuleBase" id="RU003346"/>
    </source>
</evidence>
<proteinExistence type="inferred from homology"/>